<feature type="region of interest" description="Disordered" evidence="1">
    <location>
        <begin position="1"/>
        <end position="27"/>
    </location>
</feature>
<reference evidence="3 4" key="1">
    <citation type="submission" date="2020-04" db="EMBL/GenBank/DDBJ databases">
        <title>FDA dAtabase for Regulatory Grade micrObial Sequences (FDA-ARGOS): Supporting development and validation of Infectious Disease Dx tests.</title>
        <authorList>
            <person name="Sciortino C."/>
            <person name="Tallon L."/>
            <person name="Sadzewicz L."/>
            <person name="Vavikolanu K."/>
            <person name="Mehta A."/>
            <person name="Aluvathingal J."/>
            <person name="Nadendla S."/>
            <person name="Nandy P."/>
            <person name="Geyer C."/>
            <person name="Yan Y."/>
            <person name="Sichtig H."/>
        </authorList>
    </citation>
    <scope>NUCLEOTIDE SEQUENCE [LARGE SCALE GENOMIC DNA]</scope>
    <source>
        <strain evidence="3 4">FDAARGOS_633</strain>
    </source>
</reference>
<dbReference type="Proteomes" id="UP000500870">
    <property type="component" value="Chromosome 1"/>
</dbReference>
<organism evidence="3 4">
    <name type="scientific">Agrobacterium pusense</name>
    <dbReference type="NCBI Taxonomy" id="648995"/>
    <lineage>
        <taxon>Bacteria</taxon>
        <taxon>Pseudomonadati</taxon>
        <taxon>Pseudomonadota</taxon>
        <taxon>Alphaproteobacteria</taxon>
        <taxon>Hyphomicrobiales</taxon>
        <taxon>Rhizobiaceae</taxon>
        <taxon>Rhizobium/Agrobacterium group</taxon>
        <taxon>Agrobacterium</taxon>
    </lineage>
</organism>
<accession>A0A6H0ZNV2</accession>
<protein>
    <submittedName>
        <fullName evidence="3">Uncharacterized protein</fullName>
    </submittedName>
</protein>
<evidence type="ECO:0000313" key="2">
    <source>
        <dbReference type="EMBL" id="QIX20812.1"/>
    </source>
</evidence>
<sequence>MMGADVETAGSEPALSAAEPVDQDENPMRFFAENVDKWGALEWFNRMVDACEDHDRKRTQAFRCEDVDEKDMLSLSADTSRMIMSSSAIQLARNHKDEIRTALASTGGEHHAE</sequence>
<dbReference type="EMBL" id="CP050898">
    <property type="protein sequence ID" value="QIX20812.1"/>
    <property type="molecule type" value="Genomic_DNA"/>
</dbReference>
<proteinExistence type="predicted"/>
<dbReference type="EMBL" id="CP050898">
    <property type="protein sequence ID" value="QIX21460.1"/>
    <property type="molecule type" value="Genomic_DNA"/>
</dbReference>
<gene>
    <name evidence="2" type="ORF">FOB41_06555</name>
    <name evidence="3" type="ORF">FOB41_10095</name>
</gene>
<evidence type="ECO:0000313" key="3">
    <source>
        <dbReference type="EMBL" id="QIX21460.1"/>
    </source>
</evidence>
<dbReference type="AlphaFoldDB" id="A0A6H0ZNV2"/>
<evidence type="ECO:0000313" key="4">
    <source>
        <dbReference type="Proteomes" id="UP000500870"/>
    </source>
</evidence>
<name>A0A6H0ZNV2_9HYPH</name>
<evidence type="ECO:0000256" key="1">
    <source>
        <dbReference type="SAM" id="MobiDB-lite"/>
    </source>
</evidence>
<dbReference type="RefSeq" id="WP_136882759.1">
    <property type="nucleotide sequence ID" value="NZ_CP050898.1"/>
</dbReference>